<name>A0A2T0TGH4_9PSEU</name>
<accession>A0A2T0TGH4</accession>
<protein>
    <submittedName>
        <fullName evidence="1">Uncharacterized protein</fullName>
    </submittedName>
</protein>
<dbReference type="EMBL" id="PVTF01000002">
    <property type="protein sequence ID" value="PRY44723.1"/>
    <property type="molecule type" value="Genomic_DNA"/>
</dbReference>
<evidence type="ECO:0000313" key="1">
    <source>
        <dbReference type="EMBL" id="PRY44723.1"/>
    </source>
</evidence>
<keyword evidence="2" id="KW-1185">Reference proteome</keyword>
<evidence type="ECO:0000313" key="2">
    <source>
        <dbReference type="Proteomes" id="UP000239494"/>
    </source>
</evidence>
<dbReference type="Proteomes" id="UP000239494">
    <property type="component" value="Unassembled WGS sequence"/>
</dbReference>
<reference evidence="1 2" key="1">
    <citation type="submission" date="2018-03" db="EMBL/GenBank/DDBJ databases">
        <title>Genomic Encyclopedia of Archaeal and Bacterial Type Strains, Phase II (KMG-II): from individual species to whole genera.</title>
        <authorList>
            <person name="Goeker M."/>
        </authorList>
    </citation>
    <scope>NUCLEOTIDE SEQUENCE [LARGE SCALE GENOMIC DNA]</scope>
    <source>
        <strain evidence="1 2">DSM 44720</strain>
    </source>
</reference>
<organism evidence="1 2">
    <name type="scientific">Umezawaea tangerina</name>
    <dbReference type="NCBI Taxonomy" id="84725"/>
    <lineage>
        <taxon>Bacteria</taxon>
        <taxon>Bacillati</taxon>
        <taxon>Actinomycetota</taxon>
        <taxon>Actinomycetes</taxon>
        <taxon>Pseudonocardiales</taxon>
        <taxon>Pseudonocardiaceae</taxon>
        <taxon>Umezawaea</taxon>
    </lineage>
</organism>
<sequence length="32" mass="3592">MRSDEAVVLARLLDVHLAHHGLGVTRSGRRLR</sequence>
<proteinExistence type="predicted"/>
<gene>
    <name evidence="1" type="ORF">CLV43_102288</name>
</gene>
<dbReference type="AlphaFoldDB" id="A0A2T0TGH4"/>
<comment type="caution">
    <text evidence="1">The sequence shown here is derived from an EMBL/GenBank/DDBJ whole genome shotgun (WGS) entry which is preliminary data.</text>
</comment>